<dbReference type="FunFam" id="3.60.20.10:FF:000001">
    <property type="entry name" value="Glutamate synthase, large subunit"/>
    <property type="match status" value="1"/>
</dbReference>
<dbReference type="FunFam" id="3.50.50.60:FF:000124">
    <property type="entry name" value="Glutamate synthase small subunit"/>
    <property type="match status" value="1"/>
</dbReference>
<gene>
    <name evidence="26" type="ORF">HETIRDRAFT_433732</name>
</gene>
<dbReference type="Pfam" id="PF04898">
    <property type="entry name" value="Glu_syn_central"/>
    <property type="match status" value="1"/>
</dbReference>
<dbReference type="InterPro" id="IPR013785">
    <property type="entry name" value="Aldolase_TIM"/>
</dbReference>
<dbReference type="InterPro" id="IPR012220">
    <property type="entry name" value="Glu_synth_euk"/>
</dbReference>
<reference evidence="26 27" key="1">
    <citation type="journal article" date="2012" name="New Phytol.">
        <title>Insight into trade-off between wood decay and parasitism from the genome of a fungal forest pathogen.</title>
        <authorList>
            <person name="Olson A."/>
            <person name="Aerts A."/>
            <person name="Asiegbu F."/>
            <person name="Belbahri L."/>
            <person name="Bouzid O."/>
            <person name="Broberg A."/>
            <person name="Canback B."/>
            <person name="Coutinho P.M."/>
            <person name="Cullen D."/>
            <person name="Dalman K."/>
            <person name="Deflorio G."/>
            <person name="van Diepen L.T."/>
            <person name="Dunand C."/>
            <person name="Duplessis S."/>
            <person name="Durling M."/>
            <person name="Gonthier P."/>
            <person name="Grimwood J."/>
            <person name="Fossdal C.G."/>
            <person name="Hansson D."/>
            <person name="Henrissat B."/>
            <person name="Hietala A."/>
            <person name="Himmelstrand K."/>
            <person name="Hoffmeister D."/>
            <person name="Hogberg N."/>
            <person name="James T.Y."/>
            <person name="Karlsson M."/>
            <person name="Kohler A."/>
            <person name="Kues U."/>
            <person name="Lee Y.H."/>
            <person name="Lin Y.C."/>
            <person name="Lind M."/>
            <person name="Lindquist E."/>
            <person name="Lombard V."/>
            <person name="Lucas S."/>
            <person name="Lunden K."/>
            <person name="Morin E."/>
            <person name="Murat C."/>
            <person name="Park J."/>
            <person name="Raffaello T."/>
            <person name="Rouze P."/>
            <person name="Salamov A."/>
            <person name="Schmutz J."/>
            <person name="Solheim H."/>
            <person name="Stahlberg J."/>
            <person name="Velez H."/>
            <person name="de Vries R.P."/>
            <person name="Wiebenga A."/>
            <person name="Woodward S."/>
            <person name="Yakovlev I."/>
            <person name="Garbelotto M."/>
            <person name="Martin F."/>
            <person name="Grigoriev I.V."/>
            <person name="Stenlid J."/>
        </authorList>
    </citation>
    <scope>NUCLEOTIDE SEQUENCE [LARGE SCALE GENOMIC DNA]</scope>
    <source>
        <strain evidence="26 27">TC 32-1</strain>
    </source>
</reference>
<dbReference type="STRING" id="747525.W4KB06"/>
<keyword evidence="10" id="KW-0288">FMN</keyword>
<evidence type="ECO:0000256" key="11">
    <source>
        <dbReference type="ARBA" id="ARBA00022723"/>
    </source>
</evidence>
<comment type="pathway">
    <text evidence="4">Nitrogen metabolism.</text>
</comment>
<evidence type="ECO:0000256" key="4">
    <source>
        <dbReference type="ARBA" id="ARBA00004909"/>
    </source>
</evidence>
<dbReference type="InterPro" id="IPR028261">
    <property type="entry name" value="DPD_II"/>
</dbReference>
<dbReference type="FunFam" id="3.50.50.60:FF:000207">
    <property type="entry name" value="Glutamate synthase"/>
    <property type="match status" value="1"/>
</dbReference>
<comment type="pathway">
    <text evidence="5">Amino-acid biosynthesis; L-glutamate biosynthesis via GLT pathway; L-glutamate from 2-oxoglutarate and L-glutamine (NAD(+) route): step 1/1.</text>
</comment>
<dbReference type="InterPro" id="IPR029055">
    <property type="entry name" value="Ntn_hydrolases_N"/>
</dbReference>
<dbReference type="Gene3D" id="3.20.20.70">
    <property type="entry name" value="Aldolase class I"/>
    <property type="match status" value="2"/>
</dbReference>
<evidence type="ECO:0000256" key="18">
    <source>
        <dbReference type="ARBA" id="ARBA00023291"/>
    </source>
</evidence>
<evidence type="ECO:0000313" key="26">
    <source>
        <dbReference type="EMBL" id="ETW83017.1"/>
    </source>
</evidence>
<dbReference type="InterPro" id="IPR002932">
    <property type="entry name" value="Glu_synthdom"/>
</dbReference>
<evidence type="ECO:0000256" key="16">
    <source>
        <dbReference type="ARBA" id="ARBA00023014"/>
    </source>
</evidence>
<evidence type="ECO:0000256" key="3">
    <source>
        <dbReference type="ARBA" id="ARBA00004802"/>
    </source>
</evidence>
<dbReference type="InterPro" id="IPR017932">
    <property type="entry name" value="GATase_2_dom"/>
</dbReference>
<keyword evidence="14" id="KW-0560">Oxidoreductase</keyword>
<keyword evidence="16 24" id="KW-0411">Iron-sulfur</keyword>
<dbReference type="Pfam" id="PF07992">
    <property type="entry name" value="Pyr_redox_2"/>
    <property type="match status" value="1"/>
</dbReference>
<dbReference type="FunFam" id="3.40.50.720:FF:000113">
    <property type="entry name" value="Glutamate synthase [NADH], amyloplastic"/>
    <property type="match status" value="1"/>
</dbReference>
<dbReference type="Gene3D" id="3.50.50.60">
    <property type="entry name" value="FAD/NAD(P)-binding domain"/>
    <property type="match status" value="1"/>
</dbReference>
<dbReference type="EMBL" id="KI925457">
    <property type="protein sequence ID" value="ETW83017.1"/>
    <property type="molecule type" value="Genomic_DNA"/>
</dbReference>
<evidence type="ECO:0000256" key="23">
    <source>
        <dbReference type="PIRSR" id="PIRSR000187-1"/>
    </source>
</evidence>
<dbReference type="UniPathway" id="UPA00634">
    <property type="reaction ID" value="UER00690"/>
</dbReference>
<evidence type="ECO:0000256" key="12">
    <source>
        <dbReference type="ARBA" id="ARBA00022827"/>
    </source>
</evidence>
<feature type="binding site" evidence="24">
    <location>
        <position position="1196"/>
    </location>
    <ligand>
        <name>[3Fe-4S] cluster</name>
        <dbReference type="ChEBI" id="CHEBI:21137"/>
    </ligand>
</feature>
<dbReference type="SUPFAM" id="SSF56235">
    <property type="entry name" value="N-terminal nucleophile aminohydrolases (Ntn hydrolases)"/>
    <property type="match status" value="1"/>
</dbReference>
<feature type="domain" description="Glutamine amidotransferase type-2" evidence="25">
    <location>
        <begin position="62"/>
        <end position="469"/>
    </location>
</feature>
<dbReference type="Pfam" id="PF00310">
    <property type="entry name" value="GATase_2"/>
    <property type="match status" value="1"/>
</dbReference>
<keyword evidence="8" id="KW-0028">Amino-acid biosynthesis</keyword>
<evidence type="ECO:0000256" key="7">
    <source>
        <dbReference type="ARBA" id="ARBA00011233"/>
    </source>
</evidence>
<evidence type="ECO:0000256" key="8">
    <source>
        <dbReference type="ARBA" id="ARBA00022605"/>
    </source>
</evidence>
<dbReference type="GO" id="GO:0019676">
    <property type="term" value="P:ammonia assimilation cycle"/>
    <property type="evidence" value="ECO:0007669"/>
    <property type="project" value="UniProtKB-ARBA"/>
</dbReference>
<dbReference type="GO" id="GO:0050660">
    <property type="term" value="F:flavin adenine dinucleotide binding"/>
    <property type="evidence" value="ECO:0007669"/>
    <property type="project" value="InterPro"/>
</dbReference>
<dbReference type="InterPro" id="IPR051394">
    <property type="entry name" value="Glutamate_Synthase"/>
</dbReference>
<keyword evidence="11" id="KW-0479">Metal-binding</keyword>
<comment type="cofactor">
    <cofactor evidence="2">
        <name>FAD</name>
        <dbReference type="ChEBI" id="CHEBI:57692"/>
    </cofactor>
</comment>
<dbReference type="Pfam" id="PF01645">
    <property type="entry name" value="Glu_synthase"/>
    <property type="match status" value="1"/>
</dbReference>
<evidence type="ECO:0000256" key="15">
    <source>
        <dbReference type="ARBA" id="ARBA00023004"/>
    </source>
</evidence>
<comment type="cofactor">
    <cofactor evidence="1">
        <name>FMN</name>
        <dbReference type="ChEBI" id="CHEBI:58210"/>
    </cofactor>
</comment>
<dbReference type="PANTHER" id="PTHR43100:SF1">
    <property type="entry name" value="GLUTAMATE SYNTHASE [NADPH] SMALL CHAIN"/>
    <property type="match status" value="1"/>
</dbReference>
<dbReference type="InterPro" id="IPR002489">
    <property type="entry name" value="Glu_synth_asu_C"/>
</dbReference>
<dbReference type="KEGG" id="hir:HETIRDRAFT_433732"/>
<dbReference type="NCBIfam" id="TIGR01317">
    <property type="entry name" value="GOGAT_sm_gam"/>
    <property type="match status" value="1"/>
</dbReference>
<comment type="pathway">
    <text evidence="3">Energy metabolism; nitrogen metabolism.</text>
</comment>
<evidence type="ECO:0000256" key="19">
    <source>
        <dbReference type="ARBA" id="ARBA00024383"/>
    </source>
</evidence>
<dbReference type="Gene3D" id="3.40.50.720">
    <property type="entry name" value="NAD(P)-binding Rossmann-like Domain"/>
    <property type="match status" value="1"/>
</dbReference>
<dbReference type="GO" id="GO:0051538">
    <property type="term" value="F:3 iron, 4 sulfur cluster binding"/>
    <property type="evidence" value="ECO:0007669"/>
    <property type="project" value="UniProtKB-KW"/>
</dbReference>
<dbReference type="RefSeq" id="XP_009545307.1">
    <property type="nucleotide sequence ID" value="XM_009547012.1"/>
</dbReference>
<dbReference type="FunFam" id="3.20.20.70:FF:000031">
    <property type="entry name" value="Glutamate synthase 1 [NADH]"/>
    <property type="match status" value="1"/>
</dbReference>
<dbReference type="GeneID" id="20674697"/>
<evidence type="ECO:0000256" key="10">
    <source>
        <dbReference type="ARBA" id="ARBA00022643"/>
    </source>
</evidence>
<dbReference type="FunCoup" id="W4KB06">
    <property type="interactions" value="174"/>
</dbReference>
<dbReference type="GO" id="GO:0016040">
    <property type="term" value="F:glutamate synthase (NADH) activity"/>
    <property type="evidence" value="ECO:0007669"/>
    <property type="project" value="UniProtKB-EC"/>
</dbReference>
<keyword evidence="12" id="KW-0274">FAD</keyword>
<keyword evidence="13" id="KW-0315">Glutamine amidotransferase</keyword>
<evidence type="ECO:0000313" key="27">
    <source>
        <dbReference type="Proteomes" id="UP000030671"/>
    </source>
</evidence>
<sequence>MAPDSSPIRNDYLDPSVPLVDEISSPSAIDSFNAVQRDPDSWSGAMPASQGLYSNELEKDSCGVGFICHIKGEQSHKIVSDARQLLCAMTHRGATGADSRDGDGAGVMTGIPHLFFKREAERDIGCALPEPGEYAVGNVFFKPNDPIQLQKQQSVFARSASDLGLRVLGWREVPTDGSILGPAASSKEPVILQPFVVLRSHYGDGNQSQSGVFDAKHFERQLYVLRKHATHSITLAKGFYVCSLSSKNIVYKGQLSPPQVYNYYHDLNHVLYRSHFTLVHSRFSTNTFPSWDRAQPMRWAAHNGEINTVRGNKNWMRAREGVLTSTSFGEQLDLLYPIIEAGGSDSAAFDNVLELLVVNGVVTLPEAVMMLIPEAWQGNAQMEPEKAAFYNWAACLQEPWDGPALFAFSDGRYCGANLDRNGLRPCRFVVTNEDIMVCASEVGALFISPEKVVQKGRLKPGRMLLVDTLEGRIVDDKELKRNTARKQNFASWVETHMLTVPNIVKRVKRSQSIDARPDGTSLSTDPRLLAFGFTVEQLNLLMLPMVTDGKEALGSMGNDAPLAAMATQPRIIYDYFRQLFAQVTNPPIDPIRESIVMSLECYVGPEGNLLEMKPEQCHRILLPSPLISIEEMNAMKSLKVAYATWPSKTIDITFPKAEGLPGYKVALDRVCREATEAIDQGIKVIILSDRETGPSRIPLSALVACGGVHHHLVLQKKRAKVALMVETAEAREVHHLCVLVGYGADAVCPWLMMEIVHKVAREGLVKDNKTLGDLMNNYRHSVDNGILKVMSKMGISTLQSYKGAQIFEALGLHHEVIERCFIGTASRIEGATFDLLAMDAFELHERGWPSRETKIPPGMPESGEYHWRDGGEPHINDPTGIANLQDAVHEKNQKAYDAYAENAINQGKRVQIRGLLDFRFESTTPIPIDQVEPWNEIVRRFVTGAMSYGSISMEAHSTLAIAMNRLGGKSNTGEGGEDAERSQVLNNGDTMRSAIKQVASGRFGVTSNYLADSDELQIKMAQGAKPGEGGELPGHKVSGSIARTRHSTAGVGLISPPPHHDIYSIEDLKQLIYDLKCSNPRARVSVKLVSEVGVGIVASGVAKAKADHILISGHDGGTGASRWTGIKNAGLPWELGLAETHQTLVLNDLRGRVTVQTDGQIRTGRDIAIACLLGAEEWGFATTPLIAMGCIMMRKCHLNTCPVGIATQDPQLRAKFAGQPEHVINFFYYLAEELRGYMAKLGFRTINEMVGRADMLKVDESLRTPKTAHLDLSAILKPAWQMRPGAPTHRVRQQDHKLYIRLDNKFIDESEPALTKGLPVHIECDVTNTDRALGTTLSYRVSKLYGEEGLPRDTIHINMKGSAGQSCGAFLAPGITIELEGDANDYVGKGLSGGRLVVYPPRQSTFKAEENIIIGNVCLYGATSGEAFIRGIAAERFAVRNSGANAVVEGTGDHGCEYMTGGRVVVLGTTGRNFAAGMSGGIAYVLDLAHTFASKVNMEMVELGKVTEPREIAELRSLIEDHRHFTGSEVADRVLRDFHHLLPLFVRVMPFDYKRVIEEQAAKAKEEKLRHSVIDLVPSRTASQVDLASEVLEDLLLPKEPQSNALIHHSKKHEPSVVDLEDSMVDDASTKQRLHKLDKTRGFMKYKRLGEAYRPPRKRTKDWKEISTRLTESELKYQSARCMDCGVPFCQSDTGCPISNVIPKWNDLIFKGQWQDALNRLLLTNNFPEFTGRVCPAPCEGACVLGINEQPVGIKSIECAIIDKGFEMGWMAPSPPTFSTGKSVAVIGSGPAGLACADQLNKAGHKVTVYDRNDRMGGLLMYGIPNMKLDKAVVQRRIDLMAAEGITFVPNAHVGVDVDIEDIRASHDAVVLSTGATWPRDLRIPGRDADGIHFAMEYLQLNTASLLDSELQNGNYINSKGKDVIVIGGGDTGNDCIGTSMRHGAKSVTNFELLPKPPVSRGRDNPWPQWPRIFRTDYGHTEVAAHFGNDPREYCISTKEFVLNDEGKLQGLNTVRVEWTKDSGGRWKMEEVPGSEKFFPAQLVFLALGFLGPQPDAIKALGVKQDARFNIQTPHKKYSTNIPGVFAAGDCRRGQSLIVWGINEGRGAAAEVDAWLMGGTRLPNAGGIKTRAFVPPPSTVRDDRPQAVAVSA</sequence>
<name>W4KB06_HETIT</name>
<keyword evidence="9" id="KW-0285">Flavoprotein</keyword>
<dbReference type="Pfam" id="PF01493">
    <property type="entry name" value="GXGXG"/>
    <property type="match status" value="1"/>
</dbReference>
<dbReference type="InterPro" id="IPR009051">
    <property type="entry name" value="Helical_ferredxn"/>
</dbReference>
<dbReference type="GO" id="GO:0010181">
    <property type="term" value="F:FMN binding"/>
    <property type="evidence" value="ECO:0007669"/>
    <property type="project" value="InterPro"/>
</dbReference>
<dbReference type="PIRSF" id="PIRSF000187">
    <property type="entry name" value="GOGAT"/>
    <property type="match status" value="1"/>
</dbReference>
<dbReference type="Proteomes" id="UP000030671">
    <property type="component" value="Unassembled WGS sequence"/>
</dbReference>
<protein>
    <recommendedName>
        <fullName evidence="22">Glutamate synthase [NADH]</fullName>
        <ecNumber evidence="19">1.4.1.14</ecNumber>
    </recommendedName>
</protein>
<dbReference type="HOGENOM" id="CLU_000422_8_0_1"/>
<dbReference type="SUPFAM" id="SSF51971">
    <property type="entry name" value="Nucleotide-binding domain"/>
    <property type="match status" value="2"/>
</dbReference>
<evidence type="ECO:0000256" key="24">
    <source>
        <dbReference type="PIRSR" id="PIRSR000187-2"/>
    </source>
</evidence>
<dbReference type="InParanoid" id="W4KB06"/>
<evidence type="ECO:0000256" key="13">
    <source>
        <dbReference type="ARBA" id="ARBA00022962"/>
    </source>
</evidence>
<evidence type="ECO:0000256" key="14">
    <source>
        <dbReference type="ARBA" id="ARBA00023002"/>
    </source>
</evidence>
<dbReference type="InterPro" id="IPR006005">
    <property type="entry name" value="Glut_synth_ssu1"/>
</dbReference>
<dbReference type="FunFam" id="3.20.20.70:FF:000017">
    <property type="entry name" value="Glutamate synthase [NADH], amyloplastic"/>
    <property type="match status" value="1"/>
</dbReference>
<proteinExistence type="inferred from homology"/>
<dbReference type="InterPro" id="IPR036188">
    <property type="entry name" value="FAD/NAD-bd_sf"/>
</dbReference>
<dbReference type="InterPro" id="IPR036485">
    <property type="entry name" value="Glu_synth_asu_C_sf"/>
</dbReference>
<dbReference type="PROSITE" id="PS51278">
    <property type="entry name" value="GATASE_TYPE_2"/>
    <property type="match status" value="1"/>
</dbReference>
<dbReference type="FunFam" id="2.160.20.60:FF:000001">
    <property type="entry name" value="Glutamate synthase, large subunit"/>
    <property type="match status" value="1"/>
</dbReference>
<comment type="catalytic activity">
    <reaction evidence="20">
        <text>2 L-glutamate + NAD(+) = L-glutamine + 2-oxoglutarate + NADH + H(+)</text>
        <dbReference type="Rhea" id="RHEA:13753"/>
        <dbReference type="ChEBI" id="CHEBI:15378"/>
        <dbReference type="ChEBI" id="CHEBI:16810"/>
        <dbReference type="ChEBI" id="CHEBI:29985"/>
        <dbReference type="ChEBI" id="CHEBI:57540"/>
        <dbReference type="ChEBI" id="CHEBI:57945"/>
        <dbReference type="ChEBI" id="CHEBI:58359"/>
        <dbReference type="EC" id="1.4.1.14"/>
    </reaction>
</comment>
<evidence type="ECO:0000256" key="17">
    <source>
        <dbReference type="ARBA" id="ARBA00023164"/>
    </source>
</evidence>
<feature type="binding site" evidence="24">
    <location>
        <position position="1201"/>
    </location>
    <ligand>
        <name>[3Fe-4S] cluster</name>
        <dbReference type="ChEBI" id="CHEBI:21137"/>
    </ligand>
</feature>
<keyword evidence="27" id="KW-1185">Reference proteome</keyword>
<keyword evidence="15" id="KW-0408">Iron</keyword>
<organism evidence="26 27">
    <name type="scientific">Heterobasidion irregulare (strain TC 32-1)</name>
    <dbReference type="NCBI Taxonomy" id="747525"/>
    <lineage>
        <taxon>Eukaryota</taxon>
        <taxon>Fungi</taxon>
        <taxon>Dikarya</taxon>
        <taxon>Basidiomycota</taxon>
        <taxon>Agaricomycotina</taxon>
        <taxon>Agaricomycetes</taxon>
        <taxon>Russulales</taxon>
        <taxon>Bondarzewiaceae</taxon>
        <taxon>Heterobasidion</taxon>
        <taxon>Heterobasidion annosum species complex</taxon>
    </lineage>
</organism>
<evidence type="ECO:0000256" key="1">
    <source>
        <dbReference type="ARBA" id="ARBA00001917"/>
    </source>
</evidence>
<comment type="cofactor">
    <cofactor evidence="24">
        <name>[3Fe-4S] cluster</name>
        <dbReference type="ChEBI" id="CHEBI:21137"/>
    </cofactor>
    <text evidence="24">Binds 1 [3Fe-4S] cluster.</text>
</comment>
<dbReference type="SUPFAM" id="SSF46548">
    <property type="entry name" value="alpha-helical ferredoxin"/>
    <property type="match status" value="1"/>
</dbReference>
<dbReference type="SUPFAM" id="SSF69336">
    <property type="entry name" value="Alpha subunit of glutamate synthase, C-terminal domain"/>
    <property type="match status" value="1"/>
</dbReference>
<dbReference type="Gene3D" id="2.160.20.60">
    <property type="entry name" value="Glutamate synthase, alpha subunit, C-terminal domain"/>
    <property type="match status" value="1"/>
</dbReference>
<dbReference type="InterPro" id="IPR023753">
    <property type="entry name" value="FAD/NAD-binding_dom"/>
</dbReference>
<dbReference type="eggNOG" id="KOG0399">
    <property type="taxonomic scope" value="Eukaryota"/>
</dbReference>
<keyword evidence="17" id="KW-0314">Glutamate biosynthesis</keyword>
<keyword evidence="18 24" id="KW-0003">3Fe-4S</keyword>
<dbReference type="OrthoDB" id="4327079at2759"/>
<feature type="active site" description="For GATase activity" evidence="23">
    <location>
        <position position="62"/>
    </location>
</feature>
<dbReference type="SUPFAM" id="SSF51395">
    <property type="entry name" value="FMN-linked oxidoreductases"/>
    <property type="match status" value="1"/>
</dbReference>
<dbReference type="Pfam" id="PF14691">
    <property type="entry name" value="Fer4_20"/>
    <property type="match status" value="1"/>
</dbReference>
<evidence type="ECO:0000256" key="9">
    <source>
        <dbReference type="ARBA" id="ARBA00022630"/>
    </source>
</evidence>
<evidence type="ECO:0000256" key="6">
    <source>
        <dbReference type="ARBA" id="ARBA00009716"/>
    </source>
</evidence>
<evidence type="ECO:0000259" key="25">
    <source>
        <dbReference type="PROSITE" id="PS51278"/>
    </source>
</evidence>
<dbReference type="Gene3D" id="3.60.20.10">
    <property type="entry name" value="Glutamine Phosphoribosylpyrophosphate, subunit 1, domain 1"/>
    <property type="match status" value="1"/>
</dbReference>
<evidence type="ECO:0000256" key="20">
    <source>
        <dbReference type="ARBA" id="ARBA00048867"/>
    </source>
</evidence>
<evidence type="ECO:0000256" key="2">
    <source>
        <dbReference type="ARBA" id="ARBA00001974"/>
    </source>
</evidence>
<dbReference type="PRINTS" id="PR00419">
    <property type="entry name" value="ADXRDTASE"/>
</dbReference>
<dbReference type="FunFam" id="1.10.1060.10:FF:000006">
    <property type="entry name" value="Glutamate synthase (NADPH/NADH)"/>
    <property type="match status" value="1"/>
</dbReference>
<dbReference type="CDD" id="cd00713">
    <property type="entry name" value="GltS"/>
    <property type="match status" value="1"/>
</dbReference>
<dbReference type="PANTHER" id="PTHR43100">
    <property type="entry name" value="GLUTAMATE SYNTHASE [NADPH] SMALL CHAIN"/>
    <property type="match status" value="1"/>
</dbReference>
<dbReference type="Gene3D" id="1.10.1060.10">
    <property type="entry name" value="Alpha-helical ferredoxin"/>
    <property type="match status" value="1"/>
</dbReference>
<dbReference type="EC" id="1.4.1.14" evidence="19"/>
<dbReference type="InterPro" id="IPR006982">
    <property type="entry name" value="Glu_synth_centr_N"/>
</dbReference>
<accession>W4KB06</accession>
<evidence type="ECO:0000256" key="21">
    <source>
        <dbReference type="ARBA" id="ARBA00057049"/>
    </source>
</evidence>
<evidence type="ECO:0000256" key="5">
    <source>
        <dbReference type="ARBA" id="ARBA00004944"/>
    </source>
</evidence>
<comment type="subunit">
    <text evidence="7">Homotrimer.</text>
</comment>
<evidence type="ECO:0000256" key="22">
    <source>
        <dbReference type="ARBA" id="ARBA00068518"/>
    </source>
</evidence>
<dbReference type="UniPathway" id="UPA00045"/>
<feature type="binding site" evidence="24">
    <location>
        <position position="1190"/>
    </location>
    <ligand>
        <name>[3Fe-4S] cluster</name>
        <dbReference type="ChEBI" id="CHEBI:21137"/>
    </ligand>
</feature>
<dbReference type="GO" id="GO:0005506">
    <property type="term" value="F:iron ion binding"/>
    <property type="evidence" value="ECO:0007669"/>
    <property type="project" value="InterPro"/>
</dbReference>
<dbReference type="NCBIfam" id="NF008730">
    <property type="entry name" value="PRK11750.1"/>
    <property type="match status" value="1"/>
</dbReference>
<dbReference type="GO" id="GO:0016639">
    <property type="term" value="F:oxidoreductase activity, acting on the CH-NH2 group of donors, NAD or NADP as acceptor"/>
    <property type="evidence" value="ECO:0007669"/>
    <property type="project" value="InterPro"/>
</dbReference>
<comment type="similarity">
    <text evidence="6">Belongs to the glutamate synthase family.</text>
</comment>
<dbReference type="CDD" id="cd00982">
    <property type="entry name" value="gltB_C"/>
    <property type="match status" value="1"/>
</dbReference>
<comment type="function">
    <text evidence="21">Forms L-glutamate from L-glutamine and 2-oxoglutarate. Represents an alternative pathway to L-glutamate dehydrogenase for the biosynthesis of L-glutamate. Participates with glutamine synthetase in ammonia assimilation processes. The enzyme is specific for NADH, L-glutamine and 2-oxoglutarate.</text>
</comment>
<dbReference type="GO" id="GO:0097054">
    <property type="term" value="P:L-glutamate biosynthetic process"/>
    <property type="evidence" value="ECO:0007669"/>
    <property type="project" value="UniProtKB-UniPathway"/>
</dbReference>
<dbReference type="CDD" id="cd02808">
    <property type="entry name" value="GltS_FMN"/>
    <property type="match status" value="1"/>
</dbReference>